<dbReference type="InterPro" id="IPR036322">
    <property type="entry name" value="WD40_repeat_dom_sf"/>
</dbReference>
<gene>
    <name evidence="2" type="ORF">MFLAVUS_004224</name>
</gene>
<evidence type="ECO:0000259" key="1">
    <source>
        <dbReference type="Pfam" id="PF03061"/>
    </source>
</evidence>
<organism evidence="2 3">
    <name type="scientific">Mucor flavus</name>
    <dbReference type="NCBI Taxonomy" id="439312"/>
    <lineage>
        <taxon>Eukaryota</taxon>
        <taxon>Fungi</taxon>
        <taxon>Fungi incertae sedis</taxon>
        <taxon>Mucoromycota</taxon>
        <taxon>Mucoromycotina</taxon>
        <taxon>Mucoromycetes</taxon>
        <taxon>Mucorales</taxon>
        <taxon>Mucorineae</taxon>
        <taxon>Mucoraceae</taxon>
        <taxon>Mucor</taxon>
    </lineage>
</organism>
<dbReference type="InterPro" id="IPR006683">
    <property type="entry name" value="Thioestr_dom"/>
</dbReference>
<accession>A0ABP9YVB7</accession>
<evidence type="ECO:0000313" key="3">
    <source>
        <dbReference type="Proteomes" id="UP001473302"/>
    </source>
</evidence>
<dbReference type="SUPFAM" id="SSF50978">
    <property type="entry name" value="WD40 repeat-like"/>
    <property type="match status" value="1"/>
</dbReference>
<comment type="caution">
    <text evidence="2">The sequence shown here is derived from an EMBL/GenBank/DDBJ whole genome shotgun (WGS) entry which is preliminary data.</text>
</comment>
<dbReference type="EMBL" id="BAABUK010000008">
    <property type="protein sequence ID" value="GAA5810797.1"/>
    <property type="molecule type" value="Genomic_DNA"/>
</dbReference>
<keyword evidence="3" id="KW-1185">Reference proteome</keyword>
<dbReference type="SUPFAM" id="SSF54637">
    <property type="entry name" value="Thioesterase/thiol ester dehydrase-isomerase"/>
    <property type="match status" value="1"/>
</dbReference>
<sequence length="538" mass="60892">MNGEFYVTAQNHITLTTGITNKKINSLNNFESIDISQSITNKRGHILNTGASIWAIEFVPKPASLRYNHTQYLAIGGYNSTHEHYTFEKNPCVPNAIQIWKCTSDTSDRAKPQLDMCLLHDFGVVVDFKWCPYSVYDTKMKLGIVAVLFGNGEIKVFVVPHPQLIRDQENIPVNEIVYCTYMCIAGTGHSEQFIFGDTDGTTRTNVTFQNKCSVTLTMHNALIWSIATSPHHGIAATSASNGTVKVKLYANEEYLLKPKHKLKVLEYTLYKLIYDKSGQKYTYIEGFKGETNLPKREYHDILVDPIVSINKVVWNNNNNACGWVASGGKAGLCRLEFTGYKPALDAMSKHSATMKRVEIVEEHEVLSPEEQELKNQEQQLAIVKELRSSEEWYETTPYNYMTPSAIEHSLTAHSLRGPHKILRRPLKFFNKDKTKCFVIVYLGDHLCDKEVIHSGVLATLLDEHLAYVTLPHLPNSTGFTANLNVDYYETVSPNQWMIVQGQLDKVEGRKAYADAWIENVKGVRIAEARALYISPRTQ</sequence>
<feature type="domain" description="Thioesterase" evidence="1">
    <location>
        <begin position="451"/>
        <end position="523"/>
    </location>
</feature>
<dbReference type="PANTHER" id="PTHR47260">
    <property type="entry name" value="UPF0644 PROTEIN PB2B4.06"/>
    <property type="match status" value="1"/>
</dbReference>
<dbReference type="InterPro" id="IPR052061">
    <property type="entry name" value="PTE-AB_protein"/>
</dbReference>
<protein>
    <recommendedName>
        <fullName evidence="1">Thioesterase domain-containing protein</fullName>
    </recommendedName>
</protein>
<dbReference type="InterPro" id="IPR029069">
    <property type="entry name" value="HotDog_dom_sf"/>
</dbReference>
<dbReference type="Pfam" id="PF03061">
    <property type="entry name" value="4HBT"/>
    <property type="match status" value="1"/>
</dbReference>
<dbReference type="InterPro" id="IPR015943">
    <property type="entry name" value="WD40/YVTN_repeat-like_dom_sf"/>
</dbReference>
<dbReference type="PANTHER" id="PTHR47260:SF1">
    <property type="entry name" value="UPF0644 PROTEIN PB2B4.06"/>
    <property type="match status" value="1"/>
</dbReference>
<dbReference type="Gene3D" id="3.10.129.10">
    <property type="entry name" value="Hotdog Thioesterase"/>
    <property type="match status" value="1"/>
</dbReference>
<dbReference type="Proteomes" id="UP001473302">
    <property type="component" value="Unassembled WGS sequence"/>
</dbReference>
<dbReference type="Gene3D" id="2.130.10.10">
    <property type="entry name" value="YVTN repeat-like/Quinoprotein amine dehydrogenase"/>
    <property type="match status" value="1"/>
</dbReference>
<name>A0ABP9YVB7_9FUNG</name>
<dbReference type="CDD" id="cd03443">
    <property type="entry name" value="PaaI_thioesterase"/>
    <property type="match status" value="1"/>
</dbReference>
<proteinExistence type="predicted"/>
<reference evidence="2 3" key="1">
    <citation type="submission" date="2024-04" db="EMBL/GenBank/DDBJ databases">
        <title>genome sequences of Mucor flavus KT1a and Helicostylum pulchrum KT1b strains isolated from the surface of a dry-aged beef.</title>
        <authorList>
            <person name="Toyotome T."/>
            <person name="Hosono M."/>
            <person name="Torimaru M."/>
            <person name="Fukuda K."/>
            <person name="Mikami N."/>
        </authorList>
    </citation>
    <scope>NUCLEOTIDE SEQUENCE [LARGE SCALE GENOMIC DNA]</scope>
    <source>
        <strain evidence="2 3">KT1a</strain>
    </source>
</reference>
<evidence type="ECO:0000313" key="2">
    <source>
        <dbReference type="EMBL" id="GAA5810797.1"/>
    </source>
</evidence>